<feature type="transmembrane region" description="Helical" evidence="8">
    <location>
        <begin position="223"/>
        <end position="239"/>
    </location>
</feature>
<feature type="region of interest" description="Disordered" evidence="7">
    <location>
        <begin position="1"/>
        <end position="64"/>
    </location>
</feature>
<dbReference type="PANTHER" id="PTHR40074:SF2">
    <property type="entry name" value="O-ACETYLTRANSFERASE WECH"/>
    <property type="match status" value="1"/>
</dbReference>
<feature type="compositionally biased region" description="Low complexity" evidence="7">
    <location>
        <begin position="37"/>
        <end position="51"/>
    </location>
</feature>
<evidence type="ECO:0000256" key="3">
    <source>
        <dbReference type="ARBA" id="ARBA00022475"/>
    </source>
</evidence>
<feature type="transmembrane region" description="Helical" evidence="8">
    <location>
        <begin position="283"/>
        <end position="299"/>
    </location>
</feature>
<dbReference type="Proteomes" id="UP001501447">
    <property type="component" value="Unassembled WGS sequence"/>
</dbReference>
<keyword evidence="5 8" id="KW-1133">Transmembrane helix</keyword>
<reference evidence="10 11" key="1">
    <citation type="journal article" date="2019" name="Int. J. Syst. Evol. Microbiol.">
        <title>The Global Catalogue of Microorganisms (GCM) 10K type strain sequencing project: providing services to taxonomists for standard genome sequencing and annotation.</title>
        <authorList>
            <consortium name="The Broad Institute Genomics Platform"/>
            <consortium name="The Broad Institute Genome Sequencing Center for Infectious Disease"/>
            <person name="Wu L."/>
            <person name="Ma J."/>
        </authorList>
    </citation>
    <scope>NUCLEOTIDE SEQUENCE [LARGE SCALE GENOMIC DNA]</scope>
    <source>
        <strain evidence="10 11">JCM 16373</strain>
    </source>
</reference>
<evidence type="ECO:0000259" key="9">
    <source>
        <dbReference type="Pfam" id="PF01757"/>
    </source>
</evidence>
<dbReference type="Pfam" id="PF01757">
    <property type="entry name" value="Acyl_transf_3"/>
    <property type="match status" value="1"/>
</dbReference>
<evidence type="ECO:0000313" key="11">
    <source>
        <dbReference type="Proteomes" id="UP001501447"/>
    </source>
</evidence>
<evidence type="ECO:0000256" key="1">
    <source>
        <dbReference type="ARBA" id="ARBA00004651"/>
    </source>
</evidence>
<evidence type="ECO:0000256" key="4">
    <source>
        <dbReference type="ARBA" id="ARBA00022692"/>
    </source>
</evidence>
<feature type="compositionally biased region" description="Low complexity" evidence="7">
    <location>
        <begin position="13"/>
        <end position="30"/>
    </location>
</feature>
<evidence type="ECO:0000256" key="8">
    <source>
        <dbReference type="SAM" id="Phobius"/>
    </source>
</evidence>
<feature type="transmembrane region" description="Helical" evidence="8">
    <location>
        <begin position="305"/>
        <end position="325"/>
    </location>
</feature>
<evidence type="ECO:0000256" key="6">
    <source>
        <dbReference type="ARBA" id="ARBA00023136"/>
    </source>
</evidence>
<dbReference type="PANTHER" id="PTHR40074">
    <property type="entry name" value="O-ACETYLTRANSFERASE WECH"/>
    <property type="match status" value="1"/>
</dbReference>
<keyword evidence="11" id="KW-1185">Reference proteome</keyword>
<gene>
    <name evidence="10" type="ORF">GCM10009863_33060</name>
</gene>
<comment type="caution">
    <text evidence="10">The sequence shown here is derived from an EMBL/GenBank/DDBJ whole genome shotgun (WGS) entry which is preliminary data.</text>
</comment>
<feature type="transmembrane region" description="Helical" evidence="8">
    <location>
        <begin position="259"/>
        <end position="276"/>
    </location>
</feature>
<feature type="transmembrane region" description="Helical" evidence="8">
    <location>
        <begin position="346"/>
        <end position="364"/>
    </location>
</feature>
<proteinExistence type="inferred from homology"/>
<feature type="transmembrane region" description="Helical" evidence="8">
    <location>
        <begin position="151"/>
        <end position="171"/>
    </location>
</feature>
<feature type="transmembrane region" description="Helical" evidence="8">
    <location>
        <begin position="77"/>
        <end position="99"/>
    </location>
</feature>
<feature type="transmembrane region" description="Helical" evidence="8">
    <location>
        <begin position="370"/>
        <end position="395"/>
    </location>
</feature>
<feature type="transmembrane region" description="Helical" evidence="8">
    <location>
        <begin position="198"/>
        <end position="216"/>
    </location>
</feature>
<dbReference type="InterPro" id="IPR002656">
    <property type="entry name" value="Acyl_transf_3_dom"/>
</dbReference>
<evidence type="ECO:0000256" key="7">
    <source>
        <dbReference type="SAM" id="MobiDB-lite"/>
    </source>
</evidence>
<evidence type="ECO:0000313" key="10">
    <source>
        <dbReference type="EMBL" id="GAA2616682.1"/>
    </source>
</evidence>
<feature type="transmembrane region" description="Helical" evidence="8">
    <location>
        <begin position="119"/>
        <end position="139"/>
    </location>
</feature>
<protein>
    <recommendedName>
        <fullName evidence="9">Acyltransferase 3 domain-containing protein</fullName>
    </recommendedName>
</protein>
<organism evidence="10 11">
    <name type="scientific">Streptomyces axinellae</name>
    <dbReference type="NCBI Taxonomy" id="552788"/>
    <lineage>
        <taxon>Bacteria</taxon>
        <taxon>Bacillati</taxon>
        <taxon>Actinomycetota</taxon>
        <taxon>Actinomycetes</taxon>
        <taxon>Kitasatosporales</taxon>
        <taxon>Streptomycetaceae</taxon>
        <taxon>Streptomyces</taxon>
    </lineage>
</organism>
<keyword evidence="3" id="KW-1003">Cell membrane</keyword>
<comment type="subcellular location">
    <subcellularLocation>
        <location evidence="1">Cell membrane</location>
        <topology evidence="1">Multi-pass membrane protein</topology>
    </subcellularLocation>
</comment>
<feature type="domain" description="Acyltransferase 3" evidence="9">
    <location>
        <begin position="73"/>
        <end position="386"/>
    </location>
</feature>
<keyword evidence="4 8" id="KW-0812">Transmembrane</keyword>
<sequence length="405" mass="42782">MSTEEISAEEHSAGPAAPEAAVPGPPSSAEHPGSGRAHPAAEPAVKPAAESAAERTAEGAAAPVAAPRRTHRYDIDLLRVICACSVIVGHVGGECMLAVGKSAQNGSAVYWTGLFLDSVTSWAVPMYFAIAGWAVLVGAPPRNGGTLRKRSLRMVVPVGIWSAVYLAWGWWRDTNGRPTPKLALDAVFGTVQPAFHLWYFYAHVPLILVLGFVMLLKAGKRPWGVVAALVVISAGPTAFSDLARLTGWDVPRFGWQAGTYSLVYAVVGALLLSLPATRRKHRGWWLAGAVAALAVVVWSQDRIHFVIPNASLFVAALSVCVLFAANGVRIPERVRPALTRLTDAGLGAFMFHILLLKTLAPSFISAGHGWLGAAGAAAALAAVTVIPSFGVSMLWGRLGLRRYLG</sequence>
<dbReference type="RefSeq" id="WP_344566617.1">
    <property type="nucleotide sequence ID" value="NZ_BAAARJ010000009.1"/>
</dbReference>
<evidence type="ECO:0000256" key="5">
    <source>
        <dbReference type="ARBA" id="ARBA00022989"/>
    </source>
</evidence>
<keyword evidence="6 8" id="KW-0472">Membrane</keyword>
<dbReference type="EMBL" id="BAAARJ010000009">
    <property type="protein sequence ID" value="GAA2616682.1"/>
    <property type="molecule type" value="Genomic_DNA"/>
</dbReference>
<name>A0ABN3Q6W2_9ACTN</name>
<comment type="similarity">
    <text evidence="2">Belongs to the acyltransferase 3 family.</text>
</comment>
<accession>A0ABN3Q6W2</accession>
<evidence type="ECO:0000256" key="2">
    <source>
        <dbReference type="ARBA" id="ARBA00007400"/>
    </source>
</evidence>